<dbReference type="GO" id="GO:0005524">
    <property type="term" value="F:ATP binding"/>
    <property type="evidence" value="ECO:0007669"/>
    <property type="project" value="InterPro"/>
</dbReference>
<evidence type="ECO:0000259" key="1">
    <source>
        <dbReference type="PROSITE" id="PS50011"/>
    </source>
</evidence>
<organism evidence="2 3">
    <name type="scientific">Paramecium tetraurelia</name>
    <dbReference type="NCBI Taxonomy" id="5888"/>
    <lineage>
        <taxon>Eukaryota</taxon>
        <taxon>Sar</taxon>
        <taxon>Alveolata</taxon>
        <taxon>Ciliophora</taxon>
        <taxon>Intramacronucleata</taxon>
        <taxon>Oligohymenophorea</taxon>
        <taxon>Peniculida</taxon>
        <taxon>Parameciidae</taxon>
        <taxon>Paramecium</taxon>
    </lineage>
</organism>
<dbReference type="HOGENOM" id="CLU_353552_0_0_1"/>
<dbReference type="GO" id="GO:0035556">
    <property type="term" value="P:intracellular signal transduction"/>
    <property type="evidence" value="ECO:0000318"/>
    <property type="project" value="GO_Central"/>
</dbReference>
<dbReference type="EMBL" id="CT868296">
    <property type="protein sequence ID" value="CAK78047.1"/>
    <property type="molecule type" value="Genomic_DNA"/>
</dbReference>
<dbReference type="KEGG" id="ptm:GSPATT00013494001"/>
<sequence length="795" mass="95210">MNIELTKDDFYRKYSPLTKLNLNDQPFTIQYKSRNENEVFWIKKRRIQGQYQDYFIEEIRNEIKIQTSLNNKNCVLEIKNFTIFQSENKNRKVVMIAYYNDDKCAPILKYIKNQAPGIERKIFVSKRLLEVYNILRSSNVFHQNIKPNNVFFYDNDIFFSDFGSNRTFHQNYIQQFDRRSEQNWQKDYYFYNPKIILDIIQNLPDYDMRIIEFDNIREQMKRQKQFEDVLNVPQNSFNLDAWAIGVIIIQIFYPKDYINPPIETFYALQKVELDKKINEITLIDSQIGQGLQMLFYPENQRQQQQQQQPYQYNVQLNISQKFPTSVIVQQGQLSTSSIITEFNRTFPNPVTCCKAKVTKYGTIQAMDKFLQLVQKQIYPELGKFFQQNNEQKLWCFLDFHMLLQLDLKEVQSYLDDLMRLLIELSEISQRETSQNEAIQQSHKNNIEKLKENIFLVENRKQALQYFYNYEMEAPEEDIIYYYNLKEANILQWKKQFQIPDEVTDQLTNIEAKPYFSPKKIAGLIKLRKKELKIEAQVPVKLSQVQQKIISIYYLKGLPEYKDTLEKKEEEKKKYGAEQFPFNLALRTRQKAQAFINEKQLKYLLGFEEYQSISAKLKSQYLKTLFSCIDIGIKNKQDVQQFISGVNHIYPSLKYKFRQKYAEIMLTYGMLPSELCEEIQMFFEQKYSVRIKVDYKYLDYLKEFGSIQIKKNYIGYLVNDKPHGQGFQRINQETLQFGIFKYGQIIWGWEIVKAEEKKILLYKGEFQNGRKTNRGINKAYENEQNGGQSIFKYLKP</sequence>
<proteinExistence type="predicted"/>
<dbReference type="RefSeq" id="XP_001445444.1">
    <property type="nucleotide sequence ID" value="XM_001445407.1"/>
</dbReference>
<dbReference type="InParanoid" id="A0D4T0"/>
<accession>A0D4T0</accession>
<protein>
    <recommendedName>
        <fullName evidence="1">Protein kinase domain-containing protein</fullName>
    </recommendedName>
</protein>
<dbReference type="GeneID" id="5031229"/>
<dbReference type="OrthoDB" id="310081at2759"/>
<evidence type="ECO:0000313" key="2">
    <source>
        <dbReference type="EMBL" id="CAK78047.1"/>
    </source>
</evidence>
<dbReference type="GO" id="GO:0004674">
    <property type="term" value="F:protein serine/threonine kinase activity"/>
    <property type="evidence" value="ECO:0000318"/>
    <property type="project" value="GO_Central"/>
</dbReference>
<feature type="domain" description="Protein kinase" evidence="1">
    <location>
        <begin position="14"/>
        <end position="311"/>
    </location>
</feature>
<dbReference type="GO" id="GO:0005737">
    <property type="term" value="C:cytoplasm"/>
    <property type="evidence" value="ECO:0000318"/>
    <property type="project" value="GO_Central"/>
</dbReference>
<dbReference type="OMA" id="VMIAYYN"/>
<dbReference type="Pfam" id="PF00069">
    <property type="entry name" value="Pkinase"/>
    <property type="match status" value="1"/>
</dbReference>
<dbReference type="AlphaFoldDB" id="A0D4T0"/>
<dbReference type="InterPro" id="IPR011009">
    <property type="entry name" value="Kinase-like_dom_sf"/>
</dbReference>
<dbReference type="SUPFAM" id="SSF56112">
    <property type="entry name" value="Protein kinase-like (PK-like)"/>
    <property type="match status" value="1"/>
</dbReference>
<dbReference type="Gene3D" id="1.10.510.10">
    <property type="entry name" value="Transferase(Phosphotransferase) domain 1"/>
    <property type="match status" value="1"/>
</dbReference>
<dbReference type="Proteomes" id="UP000000600">
    <property type="component" value="Unassembled WGS sequence"/>
</dbReference>
<evidence type="ECO:0000313" key="3">
    <source>
        <dbReference type="Proteomes" id="UP000000600"/>
    </source>
</evidence>
<dbReference type="PROSITE" id="PS50011">
    <property type="entry name" value="PROTEIN_KINASE_DOM"/>
    <property type="match status" value="1"/>
</dbReference>
<dbReference type="GO" id="GO:0005634">
    <property type="term" value="C:nucleus"/>
    <property type="evidence" value="ECO:0000318"/>
    <property type="project" value="GO_Central"/>
</dbReference>
<name>A0D4T0_PARTE</name>
<reference evidence="2 3" key="1">
    <citation type="journal article" date="2006" name="Nature">
        <title>Global trends of whole-genome duplications revealed by the ciliate Paramecium tetraurelia.</title>
        <authorList>
            <consortium name="Genoscope"/>
            <person name="Aury J.-M."/>
            <person name="Jaillon O."/>
            <person name="Duret L."/>
            <person name="Noel B."/>
            <person name="Jubin C."/>
            <person name="Porcel B.M."/>
            <person name="Segurens B."/>
            <person name="Daubin V."/>
            <person name="Anthouard V."/>
            <person name="Aiach N."/>
            <person name="Arnaiz O."/>
            <person name="Billaut A."/>
            <person name="Beisson J."/>
            <person name="Blanc I."/>
            <person name="Bouhouche K."/>
            <person name="Camara F."/>
            <person name="Duharcourt S."/>
            <person name="Guigo R."/>
            <person name="Gogendeau D."/>
            <person name="Katinka M."/>
            <person name="Keller A.-M."/>
            <person name="Kissmehl R."/>
            <person name="Klotz C."/>
            <person name="Koll F."/>
            <person name="Le Moue A."/>
            <person name="Lepere C."/>
            <person name="Malinsky S."/>
            <person name="Nowacki M."/>
            <person name="Nowak J.K."/>
            <person name="Plattner H."/>
            <person name="Poulain J."/>
            <person name="Ruiz F."/>
            <person name="Serrano V."/>
            <person name="Zagulski M."/>
            <person name="Dessen P."/>
            <person name="Betermier M."/>
            <person name="Weissenbach J."/>
            <person name="Scarpelli C."/>
            <person name="Schachter V."/>
            <person name="Sperling L."/>
            <person name="Meyer E."/>
            <person name="Cohen J."/>
            <person name="Wincker P."/>
        </authorList>
    </citation>
    <scope>NUCLEOTIDE SEQUENCE [LARGE SCALE GENOMIC DNA]</scope>
    <source>
        <strain evidence="2 3">Stock d4-2</strain>
    </source>
</reference>
<dbReference type="Gene3D" id="3.30.200.20">
    <property type="entry name" value="Phosphorylase Kinase, domain 1"/>
    <property type="match status" value="1"/>
</dbReference>
<gene>
    <name evidence="2" type="ORF">GSPATT00013494001</name>
</gene>
<dbReference type="InterPro" id="IPR000719">
    <property type="entry name" value="Prot_kinase_dom"/>
</dbReference>
<keyword evidence="3" id="KW-1185">Reference proteome</keyword>